<evidence type="ECO:0000313" key="5">
    <source>
        <dbReference type="EMBL" id="SQH72340.1"/>
    </source>
</evidence>
<dbReference type="GO" id="GO:0008237">
    <property type="term" value="F:metallopeptidase activity"/>
    <property type="evidence" value="ECO:0007669"/>
    <property type="project" value="InterPro"/>
</dbReference>
<dbReference type="CDD" id="cd04276">
    <property type="entry name" value="ZnMc_MMP_like_2"/>
    <property type="match status" value="1"/>
</dbReference>
<reference evidence="5 6" key="1">
    <citation type="submission" date="2018-06" db="EMBL/GenBank/DDBJ databases">
        <authorList>
            <consortium name="Pathogen Informatics"/>
            <person name="Doyle S."/>
        </authorList>
    </citation>
    <scope>NUCLEOTIDE SEQUENCE [LARGE SCALE GENOMIC DNA]</scope>
    <source>
        <strain evidence="5 6">NCTC12858</strain>
    </source>
</reference>
<feature type="chain" id="PRO_5043118543" evidence="1">
    <location>
        <begin position="18"/>
        <end position="859"/>
    </location>
</feature>
<keyword evidence="1" id="KW-0732">Signal</keyword>
<dbReference type="Proteomes" id="UP000249300">
    <property type="component" value="Chromosome 1"/>
</dbReference>
<dbReference type="Pfam" id="PF16313">
    <property type="entry name" value="DUF4953"/>
    <property type="match status" value="1"/>
</dbReference>
<accession>A0A0A2FI33</accession>
<keyword evidence="5" id="KW-0436">Ligase</keyword>
<evidence type="ECO:0000256" key="1">
    <source>
        <dbReference type="SAM" id="SignalP"/>
    </source>
</evidence>
<protein>
    <submittedName>
        <fullName evidence="5">Glutamyl- and glutaminyl-tRNA synthetases</fullName>
    </submittedName>
</protein>
<dbReference type="Gene3D" id="3.40.390.10">
    <property type="entry name" value="Collagenase (Catalytic Domain)"/>
    <property type="match status" value="1"/>
</dbReference>
<name>A0A0A2FI33_9PORP</name>
<dbReference type="InterPro" id="IPR024079">
    <property type="entry name" value="MetalloPept_cat_dom_sf"/>
</dbReference>
<evidence type="ECO:0000259" key="2">
    <source>
        <dbReference type="Pfam" id="PF16313"/>
    </source>
</evidence>
<dbReference type="RefSeq" id="WP_023939569.1">
    <property type="nucleotide sequence ID" value="NZ_FUXH01000005.1"/>
</dbReference>
<feature type="signal peptide" evidence="1">
    <location>
        <begin position="1"/>
        <end position="17"/>
    </location>
</feature>
<gene>
    <name evidence="5" type="ORF">NCTC12858_00153</name>
</gene>
<proteinExistence type="predicted"/>
<dbReference type="Pfam" id="PF17148">
    <property type="entry name" value="DUF5117"/>
    <property type="match status" value="1"/>
</dbReference>
<dbReference type="PANTHER" id="PTHR38478">
    <property type="entry name" value="PEPTIDASE M1A AND M12B"/>
    <property type="match status" value="1"/>
</dbReference>
<dbReference type="InterPro" id="IPR033428">
    <property type="entry name" value="DUF5118"/>
</dbReference>
<dbReference type="AlphaFoldDB" id="A0A0A2FI33"/>
<feature type="domain" description="DUF5118" evidence="4">
    <location>
        <begin position="41"/>
        <end position="90"/>
    </location>
</feature>
<dbReference type="GO" id="GO:0004812">
    <property type="term" value="F:aminoacyl-tRNA ligase activity"/>
    <property type="evidence" value="ECO:0007669"/>
    <property type="project" value="UniProtKB-KW"/>
</dbReference>
<evidence type="ECO:0000313" key="6">
    <source>
        <dbReference type="Proteomes" id="UP000249300"/>
    </source>
</evidence>
<dbReference type="PANTHER" id="PTHR38478:SF1">
    <property type="entry name" value="ZINC DEPENDENT METALLOPROTEASE DOMAIN LIPOPROTEIN"/>
    <property type="match status" value="1"/>
</dbReference>
<dbReference type="InterPro" id="IPR033413">
    <property type="entry name" value="DUF5117"/>
</dbReference>
<evidence type="ECO:0000259" key="3">
    <source>
        <dbReference type="Pfam" id="PF17148"/>
    </source>
</evidence>
<dbReference type="Pfam" id="PF17162">
    <property type="entry name" value="DUF5118"/>
    <property type="match status" value="1"/>
</dbReference>
<keyword evidence="6" id="KW-1185">Reference proteome</keyword>
<dbReference type="SUPFAM" id="SSF55486">
    <property type="entry name" value="Metalloproteases ('zincins'), catalytic domain"/>
    <property type="match status" value="1"/>
</dbReference>
<feature type="domain" description="EcxA zinc-binding" evidence="2">
    <location>
        <begin position="415"/>
        <end position="724"/>
    </location>
</feature>
<keyword evidence="5" id="KW-0030">Aminoacyl-tRNA synthetase</keyword>
<organism evidence="5 6">
    <name type="scientific">Porphyromonas crevioricanis</name>
    <dbReference type="NCBI Taxonomy" id="393921"/>
    <lineage>
        <taxon>Bacteria</taxon>
        <taxon>Pseudomonadati</taxon>
        <taxon>Bacteroidota</taxon>
        <taxon>Bacteroidia</taxon>
        <taxon>Bacteroidales</taxon>
        <taxon>Porphyromonadaceae</taxon>
        <taxon>Porphyromonas</taxon>
    </lineage>
</organism>
<dbReference type="EMBL" id="LS483447">
    <property type="protein sequence ID" value="SQH72340.1"/>
    <property type="molecule type" value="Genomic_DNA"/>
</dbReference>
<dbReference type="InterPro" id="IPR032534">
    <property type="entry name" value="EcxA_zinc-bd"/>
</dbReference>
<feature type="domain" description="DUF5117" evidence="3">
    <location>
        <begin position="102"/>
        <end position="284"/>
    </location>
</feature>
<sequence>MKKVKMLAMIALCAAMALPMTSCRSRSKAARAKAKKEVKAPSKFDQAIADAKKQEGPFSVYFTKKNKLYFALPDSAFSREYLLASRVAATSKTNEVVAGQMNINPFLIRFSKDNTNVYLHRSQYLSTVRQGDAIEPSYKRNFLDPILKAFPIVDTKDGNVLIEVTEFFTSDEKSLSPLVTAPPAMQSRYIQGSLSKSASNMMGVKVFPQNIEIKSLLTYQIKPLGQPYTLQMNRSILLLPKKPVRMRLQDNRVGFFRSFREHFTTDRDKVEKYALIHRWDLQPKDSAAYFRGELVEPIKPIIFYVDSAFPDKWRSIVKQGVEDWNIAFEAAGFKNAIQAKDYPKDDPDFDPDDIRYSCIKYATTSTANAMGPSYVDPRSGQIICADVIWYHNVISLVHRWRFAQTAAVDPQVRKPVFDDEVMRKSLRYVTSHEVGHTLGLMHNMGASYSFPIDSLRNPGFTQKYGTTPSIMDYARNNFVAQPGDLERGVSLTPPVLGVYDIHAIRWGYRLIPEAQTAEDERPTLNKWIMEKADDPMYTFGAQQFPHTIDPTDQMEDLGNDHLKAGDLSISNLKIISKNAAEWLMERDKRYDDIHEIYGEIIGQYFRHISHVKPYIGGIIFNENRQGDQQTAYTYVPRSQQLQAMKWLAREARTFHTWLITPEQQAVFTNGEYYVHPSLRASIVRAFFNPSALMRIYQSELSGEENSYALSDYTDDAVKVLFEPSIKGKKLSSADIDIEALAIGMMLKASGLVKEEKSGSNRLQDEEELLATKFFKEEQLPCALGYRQGANANDMAQSFARITIAYRPIPTHVIAPLWMKQLKEIRRIYTTRKNATDKALRAHYEYQIMRIDNALSGKNL</sequence>
<dbReference type="KEGG" id="pcre:NCTC12858_00153"/>
<dbReference type="STRING" id="393921.HQ45_06930"/>
<evidence type="ECO:0000259" key="4">
    <source>
        <dbReference type="Pfam" id="PF17162"/>
    </source>
</evidence>
<dbReference type="eggNOG" id="COG5549">
    <property type="taxonomic scope" value="Bacteria"/>
</dbReference>
<dbReference type="InterPro" id="IPR034032">
    <property type="entry name" value="Zn_MMP-like_bac"/>
</dbReference>